<dbReference type="InterPro" id="IPR039758">
    <property type="entry name" value="NAGK-like"/>
</dbReference>
<dbReference type="CDD" id="cd24007">
    <property type="entry name" value="ASKHA_NBD_eukNAGK-like"/>
    <property type="match status" value="1"/>
</dbReference>
<keyword evidence="3" id="KW-1185">Reference proteome</keyword>
<dbReference type="Gene3D" id="3.30.420.40">
    <property type="match status" value="2"/>
</dbReference>
<dbReference type="RefSeq" id="WP_206965700.1">
    <property type="nucleotide sequence ID" value="NZ_JAFLVX010000015.1"/>
</dbReference>
<evidence type="ECO:0000313" key="3">
    <source>
        <dbReference type="Proteomes" id="UP000664857"/>
    </source>
</evidence>
<evidence type="ECO:0000313" key="2">
    <source>
        <dbReference type="EMBL" id="MBO0476582.1"/>
    </source>
</evidence>
<name>A0ABS3HTL8_9ENTE</name>
<dbReference type="PANTHER" id="PTHR12862:SF0">
    <property type="entry name" value="N-ACETYL-D-GLUCOSAMINE KINASE"/>
    <property type="match status" value="1"/>
</dbReference>
<protein>
    <recommendedName>
        <fullName evidence="1">ATPase BadF/BadG/BcrA/BcrD type domain-containing protein</fullName>
    </recommendedName>
</protein>
<sequence>MAYVIGVDCGGTKTEAEAYSVEGQLLASCQTGFGNLVVDYKTGFTHITEAIETIFSQLDKDECLTIVLGIAGIDSGGLREKVAQDLGSYHSSIQLINDGQLAHYSILKGLDGVTVTAGTGSVILGLNGDDWYRVGGWGHLFGDEGGAYFIAKEGIKQGLKEYDEALPISSLTKALFTFFEVTTVFELTKKVYSLDKGAIASAATVVASLTQTDEVARRIIQQAGQDLGKSISQIIRKMPLTNEPVVIGLNGSVVEKNEEVLQAMMAYLDQEQISYQLTKKQESCAKGAYYLNQRNGDQ</sequence>
<dbReference type="Pfam" id="PF01869">
    <property type="entry name" value="BcrAD_BadFG"/>
    <property type="match status" value="1"/>
</dbReference>
<dbReference type="InterPro" id="IPR043129">
    <property type="entry name" value="ATPase_NBD"/>
</dbReference>
<feature type="domain" description="ATPase BadF/BadG/BcrA/BcrD type" evidence="1">
    <location>
        <begin position="5"/>
        <end position="282"/>
    </location>
</feature>
<organism evidence="2 3">
    <name type="scientific">Candidatus Vagococcus giribetii</name>
    <dbReference type="NCBI Taxonomy" id="2230876"/>
    <lineage>
        <taxon>Bacteria</taxon>
        <taxon>Bacillati</taxon>
        <taxon>Bacillota</taxon>
        <taxon>Bacilli</taxon>
        <taxon>Lactobacillales</taxon>
        <taxon>Enterococcaceae</taxon>
        <taxon>Vagococcus</taxon>
    </lineage>
</organism>
<gene>
    <name evidence="2" type="ORF">DOK76_05835</name>
</gene>
<evidence type="ECO:0000259" key="1">
    <source>
        <dbReference type="Pfam" id="PF01869"/>
    </source>
</evidence>
<accession>A0ABS3HTL8</accession>
<dbReference type="Proteomes" id="UP000664857">
    <property type="component" value="Unassembled WGS sequence"/>
</dbReference>
<reference evidence="2 3" key="1">
    <citation type="submission" date="2021-03" db="EMBL/GenBank/DDBJ databases">
        <title>Enterococcal diversity collection.</title>
        <authorList>
            <person name="Gilmore M.S."/>
            <person name="Schwartzman J."/>
            <person name="Van Tyne D."/>
            <person name="Martin M."/>
            <person name="Earl A.M."/>
            <person name="Manson A.L."/>
            <person name="Straub T."/>
            <person name="Salamzade R."/>
            <person name="Saavedra J."/>
            <person name="Lebreton F."/>
            <person name="Prichula J."/>
            <person name="Schaufler K."/>
            <person name="Gaca A."/>
            <person name="Sgardioli B."/>
            <person name="Wagenaar J."/>
            <person name="Strong T."/>
        </authorList>
    </citation>
    <scope>NUCLEOTIDE SEQUENCE [LARGE SCALE GENOMIC DNA]</scope>
    <source>
        <strain evidence="2 3">DIV0080</strain>
    </source>
</reference>
<dbReference type="InterPro" id="IPR002731">
    <property type="entry name" value="ATPase_BadF"/>
</dbReference>
<comment type="caution">
    <text evidence="2">The sequence shown here is derived from an EMBL/GenBank/DDBJ whole genome shotgun (WGS) entry which is preliminary data.</text>
</comment>
<dbReference type="PANTHER" id="PTHR12862">
    <property type="entry name" value="BADF TYPE ATPASE DOMAIN-CONTAINING PROTEIN"/>
    <property type="match status" value="1"/>
</dbReference>
<dbReference type="EMBL" id="JAFLVX010000015">
    <property type="protein sequence ID" value="MBO0476582.1"/>
    <property type="molecule type" value="Genomic_DNA"/>
</dbReference>
<proteinExistence type="predicted"/>
<dbReference type="SUPFAM" id="SSF53067">
    <property type="entry name" value="Actin-like ATPase domain"/>
    <property type="match status" value="2"/>
</dbReference>